<name>A0A8H7A3K9_PLEOS</name>
<dbReference type="Pfam" id="PF16053">
    <property type="entry name" value="MRP-S34"/>
    <property type="match status" value="1"/>
</dbReference>
<dbReference type="GO" id="GO:0005739">
    <property type="term" value="C:mitochondrion"/>
    <property type="evidence" value="ECO:0007669"/>
    <property type="project" value="InterPro"/>
</dbReference>
<dbReference type="GO" id="GO:0003735">
    <property type="term" value="F:structural constituent of ribosome"/>
    <property type="evidence" value="ECO:0007669"/>
    <property type="project" value="InterPro"/>
</dbReference>
<evidence type="ECO:0000313" key="1">
    <source>
        <dbReference type="EMBL" id="KAF7433352.1"/>
    </source>
</evidence>
<dbReference type="GeneID" id="59375120"/>
<dbReference type="VEuPathDB" id="FungiDB:PC9H_005302"/>
<protein>
    <submittedName>
        <fullName evidence="1">Uncharacterized protein</fullName>
    </submittedName>
</protein>
<dbReference type="PANTHER" id="PTHR28589">
    <property type="entry name" value="28S RIBOSOMAL PROTEIN S34, MITOCHONDRIAL"/>
    <property type="match status" value="1"/>
</dbReference>
<comment type="caution">
    <text evidence="1">The sequence shown here is derived from an EMBL/GenBank/DDBJ whole genome shotgun (WGS) entry which is preliminary data.</text>
</comment>
<organism evidence="1 2">
    <name type="scientific">Pleurotus ostreatus</name>
    <name type="common">Oyster mushroom</name>
    <name type="synonym">White-rot fungus</name>
    <dbReference type="NCBI Taxonomy" id="5322"/>
    <lineage>
        <taxon>Eukaryota</taxon>
        <taxon>Fungi</taxon>
        <taxon>Dikarya</taxon>
        <taxon>Basidiomycota</taxon>
        <taxon>Agaricomycotina</taxon>
        <taxon>Agaricomycetes</taxon>
        <taxon>Agaricomycetidae</taxon>
        <taxon>Agaricales</taxon>
        <taxon>Pleurotineae</taxon>
        <taxon>Pleurotaceae</taxon>
        <taxon>Pleurotus</taxon>
    </lineage>
</organism>
<proteinExistence type="predicted"/>
<dbReference type="Proteomes" id="UP000623687">
    <property type="component" value="Unassembled WGS sequence"/>
</dbReference>
<gene>
    <name evidence="1" type="ORF">PC9H_005302</name>
</gene>
<accession>A0A8H7A3K9</accession>
<dbReference type="EMBL" id="JACETU010000003">
    <property type="protein sequence ID" value="KAF7433352.1"/>
    <property type="molecule type" value="Genomic_DNA"/>
</dbReference>
<dbReference type="InterPro" id="IPR032053">
    <property type="entry name" value="Ribosomal_mS34"/>
</dbReference>
<dbReference type="OrthoDB" id="16434at2759"/>
<reference evidence="1" key="1">
    <citation type="submission" date="2019-07" db="EMBL/GenBank/DDBJ databases">
        <authorList>
            <person name="Palmer J.M."/>
        </authorList>
    </citation>
    <scope>NUCLEOTIDE SEQUENCE</scope>
    <source>
        <strain evidence="1">PC9</strain>
    </source>
</reference>
<sequence length="123" mass="13856">MFSTPFRRAAAPSLSKALQHLLPKELPPSLSAKPGNLYEILSRTPAGGVGRKVHQLRWNDKQIPDSFWLVTRSQFKCEGKHGKAWGRLYWKGKLVSEKEEKISGALKYRWATGPTQPTRKTAA</sequence>
<keyword evidence="2" id="KW-1185">Reference proteome</keyword>
<dbReference type="RefSeq" id="XP_036633379.1">
    <property type="nucleotide sequence ID" value="XM_036774877.1"/>
</dbReference>
<dbReference type="PANTHER" id="PTHR28589:SF1">
    <property type="entry name" value="SMALL RIBOSOMAL SUBUNIT PROTEIN MS34"/>
    <property type="match status" value="1"/>
</dbReference>
<evidence type="ECO:0000313" key="2">
    <source>
        <dbReference type="Proteomes" id="UP000623687"/>
    </source>
</evidence>
<dbReference type="AlphaFoldDB" id="A0A8H7A3K9"/>